<dbReference type="InterPro" id="IPR055354">
    <property type="entry name" value="DUF7507"/>
</dbReference>
<dbReference type="GO" id="GO:0005975">
    <property type="term" value="P:carbohydrate metabolic process"/>
    <property type="evidence" value="ECO:0007669"/>
    <property type="project" value="UniProtKB-ARBA"/>
</dbReference>
<dbReference type="Gene3D" id="2.60.40.740">
    <property type="match status" value="1"/>
</dbReference>
<feature type="domain" description="DUF7507" evidence="4">
    <location>
        <begin position="1722"/>
        <end position="1801"/>
    </location>
</feature>
<name>A0A327ZLS5_9ACTN</name>
<dbReference type="InterPro" id="IPR013783">
    <property type="entry name" value="Ig-like_fold"/>
</dbReference>
<dbReference type="InterPro" id="IPR051172">
    <property type="entry name" value="Chlamydia_OmcB"/>
</dbReference>
<keyword evidence="2" id="KW-0472">Membrane</keyword>
<evidence type="ECO:0000256" key="1">
    <source>
        <dbReference type="SAM" id="MobiDB-lite"/>
    </source>
</evidence>
<dbReference type="InterPro" id="IPR001434">
    <property type="entry name" value="OmcB-like_DUF11"/>
</dbReference>
<dbReference type="Gene3D" id="2.60.40.1170">
    <property type="entry name" value="Mu homology domain, subdomain B"/>
    <property type="match status" value="1"/>
</dbReference>
<feature type="domain" description="DUF7507" evidence="4">
    <location>
        <begin position="1112"/>
        <end position="1217"/>
    </location>
</feature>
<keyword evidence="6" id="KW-1185">Reference proteome</keyword>
<keyword evidence="2" id="KW-0812">Transmembrane</keyword>
<reference evidence="5 6" key="1">
    <citation type="submission" date="2018-06" db="EMBL/GenBank/DDBJ databases">
        <title>Genomic Encyclopedia of Type Strains, Phase III (KMG-III): the genomes of soil and plant-associated and newly described type strains.</title>
        <authorList>
            <person name="Whitman W."/>
        </authorList>
    </citation>
    <scope>NUCLEOTIDE SEQUENCE [LARGE SCALE GENOMIC DNA]</scope>
    <source>
        <strain evidence="5 6">CGMCC 4.7090</strain>
    </source>
</reference>
<dbReference type="Pfam" id="PF24346">
    <property type="entry name" value="DUF7507"/>
    <property type="match status" value="7"/>
</dbReference>
<comment type="caution">
    <text evidence="5">The sequence shown here is derived from an EMBL/GenBank/DDBJ whole genome shotgun (WGS) entry which is preliminary data.</text>
</comment>
<dbReference type="EMBL" id="QLMJ01000001">
    <property type="protein sequence ID" value="RAK43301.1"/>
    <property type="molecule type" value="Genomic_DNA"/>
</dbReference>
<feature type="domain" description="DUF11" evidence="3">
    <location>
        <begin position="484"/>
        <end position="601"/>
    </location>
</feature>
<evidence type="ECO:0000313" key="6">
    <source>
        <dbReference type="Proteomes" id="UP000249341"/>
    </source>
</evidence>
<dbReference type="Gene3D" id="2.60.40.10">
    <property type="entry name" value="Immunoglobulins"/>
    <property type="match status" value="1"/>
</dbReference>
<keyword evidence="2" id="KW-1133">Transmembrane helix</keyword>
<proteinExistence type="predicted"/>
<feature type="transmembrane region" description="Helical" evidence="2">
    <location>
        <begin position="1958"/>
        <end position="1977"/>
    </location>
</feature>
<evidence type="ECO:0000313" key="5">
    <source>
        <dbReference type="EMBL" id="RAK43301.1"/>
    </source>
</evidence>
<feature type="domain" description="DUF11" evidence="3">
    <location>
        <begin position="736"/>
        <end position="863"/>
    </location>
</feature>
<dbReference type="NCBIfam" id="TIGR01451">
    <property type="entry name" value="B_ant_repeat"/>
    <property type="match status" value="7"/>
</dbReference>
<dbReference type="InterPro" id="IPR047589">
    <property type="entry name" value="DUF11_rpt"/>
</dbReference>
<dbReference type="Pfam" id="PF01345">
    <property type="entry name" value="DUF11"/>
    <property type="match status" value="6"/>
</dbReference>
<feature type="domain" description="DUF11" evidence="3">
    <location>
        <begin position="209"/>
        <end position="334"/>
    </location>
</feature>
<dbReference type="RefSeq" id="WP_146616686.1">
    <property type="nucleotide sequence ID" value="NZ_JACHWI010000001.1"/>
</dbReference>
<sequence length="1988" mass="199529">MKGVAPLGVAVLLGTLFLLLPGVETTVPARAAQTTCPTPVTIANGDFEAPVIAANSMSLIAEGPDMPGWKTTAPDKVFELWREVRQTFTSASGNQFVELNANYVSQLYQDLPTTPGQTLRWELRHRGRLGTDVMATKIGPPGGTLVQQGTLISDGAAAWGTWSGIYTVPAGQTVSRFAFDSISAAQNKPTYGNFLDGISFGNAPCLVSTASVSAGSGNVGDVLTYTVNASNQGGNPAKNVIFADDLPAGVTFVPGSIKTITGSSSTTVSDAADSDTGEYDAASRTVRVRAGTGSGASSGGQIPVGESRSFSYQVRVTSAAAASTISNEAAVSYLDALTSTTVTSTSSTAGTTVAAAADLAITAAVVAPGTIAGSPAGTVLTVVNKGPNTANTVQVSSVIPFGIVGIGATSPQGTCNVSGYLATCDIPSLAAGATATMNITGTVIPQATPGAQATLTASATSATYEISQADNATSVSSTVATHTDLRVVQAYTPAVPVAGTTVTYTATVTNNGPSTARDITLTDPIATGSTFISATPSAGTCALAAATRTVECTLPTTDPGVPRTVTIVVQLDSNGTGAVNNAVSVSSSTPETNIADNNYSVQSAGTAEADVGVQLTIGATSAKPGDTVPFTLTVTNNGPSAATNVSFNTVVPVGFTINRPASPYCTTTACTFPALPATAVVRIAGTVTIGANAASGSQRASTTVISPTTDPSPANDTSVVLFTIELEADLTVSQVITNETDTTQPLIAGHDVKGVVTVGNDGPTRAEGVVLRQAIPAGRPIPVASQSGGTCAFQGSGTPGTVTADGGIYVCTRPSLATSASWQIEFAGVPLSASYSAPVYSRTATVSATNTDPDGSDNSVTTTRTVERRSNLRVTKSVSPGSVVQSDQLTFTIRVRNYGPSDAAGVMVREEADAGLVLLTGTPSSGSYDSGASIWSIPQVTAGAAAEDLLLTASAQGSGSLTNSSQIIASGSTDPDTSDNADSATVTVAAAAPVLKLEVLTTLAPSSAVGAAAGTTISYQYKITNTGNLTMSSLSVSGTRGGIGNCGGVTSLVPAADVTCTAASTYLVTSADITAGNPISDTATAKAQAPINIEPIAYAQTTASVPVVVAVPSLTAVVTATVSTVSRQNAAAAGDRIDYAYAVTNNGNVSMDSIAVTDTRVTPVSCPQTTLAIGASMTCTIAAANRYTVTPADLDTGGAITSSATITGVPAGTSTVKTYGPYSASVTVAIPAPALAVVVTPASAATVAVGDTIGYTYVVTNNGNVTLGNLAVSDSKVSGVTCPASVAAGATVPCQSVAPYVVTQDDVDAEQPVVNDAIIAGTSVAPGAAVATAEGGSSVAVVGSTPLLTLAVTTSVSPAVHQSGVTLGDLVDSRYRVRNTGNVTMAGITVTDTLGGTASCPAGTLAVGAIMDCDAATYTVRQTDVDTGGTLTGAAQLRGRSPQQSAASLQATEGITVPIAPGALRLTLTGQAVVTPGDHRNGVGEGDTIGYEYTVSNPGTLTMRDVIVEDSRFAAASCTHDTLAPGDAMTCRSLASYTVTADDVAAGGEVRNRATVSGRGGGQGRTFGPVEVGVPILVSWPELMVHTTAVVTPAANQDAAEFGDTITYTHEVINSGNQPVTGIAVTTTRTGPIRCPQTTLAVRASMTCVSGVYRVTQGDIDAATAIVDEVAVVGYSPGKKSFGPFKVSVGVADPLPALRLRMWASITASASEAGDVAVLAATSADIGDTVRYRYQVTNAGNVTVRSLTVTDSRAGSVTCADTRLSVGVSTTCTADRAYRVTQDDIDNSRPVAARATAAGLWSTTDRGVGSNSAETTVPVAAARPKLIADQKATWTDVDGDGKLGVPDDVVSTVAVRNEGNVTLVNVRVTGLPAKVTCPATRLAPGGTVTCRSDVYHLTEREAASGRHTYEVLVTGDRTAAAADPVEATAPSTVVVPSEDPQAGPDHPPGTVPVTGGSAAMFLAGFAMILTGVALLLVTRRSRPSFRVS</sequence>
<feature type="domain" description="DUF7507" evidence="4">
    <location>
        <begin position="1007"/>
        <end position="1090"/>
    </location>
</feature>
<gene>
    <name evidence="5" type="ORF">B0I29_101431</name>
</gene>
<evidence type="ECO:0000259" key="3">
    <source>
        <dbReference type="Pfam" id="PF01345"/>
    </source>
</evidence>
<dbReference type="PANTHER" id="PTHR34819">
    <property type="entry name" value="LARGE CYSTEINE-RICH PERIPLASMIC PROTEIN OMCB"/>
    <property type="match status" value="1"/>
</dbReference>
<protein>
    <submittedName>
        <fullName evidence="5">Putative repeat protein (TIGR01451 family)</fullName>
    </submittedName>
</protein>
<feature type="domain" description="DUF11" evidence="3">
    <location>
        <begin position="610"/>
        <end position="719"/>
    </location>
</feature>
<dbReference type="Proteomes" id="UP000249341">
    <property type="component" value="Unassembled WGS sequence"/>
</dbReference>
<dbReference type="PANTHER" id="PTHR34819:SF3">
    <property type="entry name" value="CELL SURFACE PROTEIN"/>
    <property type="match status" value="1"/>
</dbReference>
<feature type="domain" description="DUF7507" evidence="4">
    <location>
        <begin position="1232"/>
        <end position="1324"/>
    </location>
</feature>
<feature type="region of interest" description="Disordered" evidence="1">
    <location>
        <begin position="957"/>
        <end position="981"/>
    </location>
</feature>
<accession>A0A327ZLS5</accession>
<feature type="domain" description="DUF11" evidence="3">
    <location>
        <begin position="358"/>
        <end position="476"/>
    </location>
</feature>
<feature type="domain" description="DUF7507" evidence="4">
    <location>
        <begin position="1352"/>
        <end position="1446"/>
    </location>
</feature>
<dbReference type="OrthoDB" id="3404609at2"/>
<feature type="domain" description="DUF7507" evidence="4">
    <location>
        <begin position="1483"/>
        <end position="1559"/>
    </location>
</feature>
<feature type="domain" description="DUF7507" evidence="4">
    <location>
        <begin position="1591"/>
        <end position="1677"/>
    </location>
</feature>
<evidence type="ECO:0000256" key="2">
    <source>
        <dbReference type="SAM" id="Phobius"/>
    </source>
</evidence>
<feature type="domain" description="DUF11" evidence="3">
    <location>
        <begin position="872"/>
        <end position="986"/>
    </location>
</feature>
<evidence type="ECO:0000259" key="4">
    <source>
        <dbReference type="Pfam" id="PF24346"/>
    </source>
</evidence>
<organism evidence="5 6">
    <name type="scientific">Actinoplanes lutulentus</name>
    <dbReference type="NCBI Taxonomy" id="1287878"/>
    <lineage>
        <taxon>Bacteria</taxon>
        <taxon>Bacillati</taxon>
        <taxon>Actinomycetota</taxon>
        <taxon>Actinomycetes</taxon>
        <taxon>Micromonosporales</taxon>
        <taxon>Micromonosporaceae</taxon>
        <taxon>Actinoplanes</taxon>
    </lineage>
</organism>